<dbReference type="Pfam" id="PF13374">
    <property type="entry name" value="TPR_10"/>
    <property type="match status" value="1"/>
</dbReference>
<feature type="transmembrane region" description="Helical" evidence="2">
    <location>
        <begin position="502"/>
        <end position="525"/>
    </location>
</feature>
<feature type="region of interest" description="Disordered" evidence="1">
    <location>
        <begin position="230"/>
        <end position="493"/>
    </location>
</feature>
<protein>
    <recommendedName>
        <fullName evidence="5">Tetratricopeptide repeat-containing protein</fullName>
    </recommendedName>
</protein>
<evidence type="ECO:0000256" key="1">
    <source>
        <dbReference type="SAM" id="MobiDB-lite"/>
    </source>
</evidence>
<keyword evidence="4" id="KW-1185">Reference proteome</keyword>
<dbReference type="InterPro" id="IPR013783">
    <property type="entry name" value="Ig-like_fold"/>
</dbReference>
<reference evidence="4" key="1">
    <citation type="submission" date="2016-06" db="EMBL/GenBank/DDBJ databases">
        <authorList>
            <person name="Varghese N."/>
            <person name="Submissions Spin"/>
        </authorList>
    </citation>
    <scope>NUCLEOTIDE SEQUENCE [LARGE SCALE GENOMIC DNA]</scope>
    <source>
        <strain evidence="4">DSM 44815</strain>
    </source>
</reference>
<evidence type="ECO:0000313" key="3">
    <source>
        <dbReference type="EMBL" id="SBT37175.1"/>
    </source>
</evidence>
<dbReference type="Gene3D" id="1.25.40.10">
    <property type="entry name" value="Tetratricopeptide repeat domain"/>
    <property type="match status" value="1"/>
</dbReference>
<sequence>MSSGFAELTVQAHHLVSEGDLAGAQRLLADALTDADPRPGNASPELADAAGLQARVLVALGEPHSARGWAAFAYAANTRLHGRSDERTVTAAATLAAVLHRVGSDARAARLYSDVIIELTARDGPESQRVLAAHADLATVEYSRGQCQLARDRLQDAWELHREVYGDGHPSGIKMLAKLGAMERDCGRYAESHEHLALAEDLCALHLAPDDPLATQVSALARAAADPDHACAAPEPAAEPPVVPAARVPPAAEGPPEPLLYHPPRRTGPPAEPVRPAVPTPRLPLDPDDDHPADAHDPSLDDDHPPFEAYHPSPYGSTGPADDISRWPGATASPDPYAEPADGHPGPAHPHAAPVDDRDATADPYAPAGSGPGSAGPYDLPTDRRADPYGGSADRHAGPGHFPGDSPAHGGPVDDRDEPTDDRAGRYDGPADDDWWPPEEQFDADDPSAGETALPPAVVGLTGEESAGVRRVSRAAEPESPSRYLPVHVPRPPVPERRATPWLPLVVIGVVVALLLGVVAVIAGVSRVDRSQRTAAPAGSAVPSASRPASPTGTPKPPPAATGTPPGRVRLTDRRDSILLSWTYPSGAEGPVVIAGGRSRDTQHTFQELPAGTDSYVAYGLSRTQDYCFTVAVVWSTDVVARAAPVCTRRG</sequence>
<dbReference type="InterPro" id="IPR036116">
    <property type="entry name" value="FN3_sf"/>
</dbReference>
<dbReference type="PATRIC" id="fig|261654.4.peg.112"/>
<organism evidence="3 4">
    <name type="scientific">Micromonospora auratinigra</name>
    <dbReference type="NCBI Taxonomy" id="261654"/>
    <lineage>
        <taxon>Bacteria</taxon>
        <taxon>Bacillati</taxon>
        <taxon>Actinomycetota</taxon>
        <taxon>Actinomycetes</taxon>
        <taxon>Micromonosporales</taxon>
        <taxon>Micromonosporaceae</taxon>
        <taxon>Micromonospora</taxon>
    </lineage>
</organism>
<feature type="compositionally biased region" description="Pro residues" evidence="1">
    <location>
        <begin position="266"/>
        <end position="284"/>
    </location>
</feature>
<feature type="compositionally biased region" description="Acidic residues" evidence="1">
    <location>
        <begin position="430"/>
        <end position="448"/>
    </location>
</feature>
<proteinExistence type="predicted"/>
<feature type="compositionally biased region" description="Low complexity" evidence="1">
    <location>
        <begin position="535"/>
        <end position="553"/>
    </location>
</feature>
<dbReference type="GO" id="GO:0005975">
    <property type="term" value="P:carbohydrate metabolic process"/>
    <property type="evidence" value="ECO:0007669"/>
    <property type="project" value="UniProtKB-ARBA"/>
</dbReference>
<keyword evidence="2" id="KW-1133">Transmembrane helix</keyword>
<keyword evidence="2" id="KW-0472">Membrane</keyword>
<evidence type="ECO:0000256" key="2">
    <source>
        <dbReference type="SAM" id="Phobius"/>
    </source>
</evidence>
<accession>A0A1A8Z072</accession>
<dbReference type="EMBL" id="LT594323">
    <property type="protein sequence ID" value="SBT37175.1"/>
    <property type="molecule type" value="Genomic_DNA"/>
</dbReference>
<dbReference type="InterPro" id="IPR011990">
    <property type="entry name" value="TPR-like_helical_dom_sf"/>
</dbReference>
<gene>
    <name evidence="3" type="ORF">GA0070611_0115</name>
</gene>
<name>A0A1A8Z072_9ACTN</name>
<evidence type="ECO:0008006" key="5">
    <source>
        <dbReference type="Google" id="ProtNLM"/>
    </source>
</evidence>
<dbReference type="SUPFAM" id="SSF49265">
    <property type="entry name" value="Fibronectin type III"/>
    <property type="match status" value="1"/>
</dbReference>
<feature type="region of interest" description="Disordered" evidence="1">
    <location>
        <begin position="530"/>
        <end position="570"/>
    </location>
</feature>
<keyword evidence="2" id="KW-0812">Transmembrane</keyword>
<dbReference type="SUPFAM" id="SSF48452">
    <property type="entry name" value="TPR-like"/>
    <property type="match status" value="1"/>
</dbReference>
<dbReference type="AlphaFoldDB" id="A0A1A8Z072"/>
<feature type="compositionally biased region" description="Low complexity" evidence="1">
    <location>
        <begin position="362"/>
        <end position="379"/>
    </location>
</feature>
<dbReference type="Proteomes" id="UP000199385">
    <property type="component" value="Chromosome I"/>
</dbReference>
<feature type="compositionally biased region" description="Basic and acidic residues" evidence="1">
    <location>
        <begin position="381"/>
        <end position="397"/>
    </location>
</feature>
<dbReference type="Gene3D" id="2.60.40.10">
    <property type="entry name" value="Immunoglobulins"/>
    <property type="match status" value="1"/>
</dbReference>
<feature type="compositionally biased region" description="Low complexity" evidence="1">
    <location>
        <begin position="343"/>
        <end position="353"/>
    </location>
</feature>
<evidence type="ECO:0000313" key="4">
    <source>
        <dbReference type="Proteomes" id="UP000199385"/>
    </source>
</evidence>
<feature type="compositionally biased region" description="Basic and acidic residues" evidence="1">
    <location>
        <begin position="290"/>
        <end position="306"/>
    </location>
</feature>
<dbReference type="STRING" id="261654.GA0070611_0115"/>
<dbReference type="OrthoDB" id="3351279at2"/>